<accession>A0A9P6D4R6</accession>
<comment type="caution">
    <text evidence="2">The sequence shown here is derived from an EMBL/GenBank/DDBJ whole genome shotgun (WGS) entry which is preliminary data.</text>
</comment>
<feature type="compositionally biased region" description="Polar residues" evidence="1">
    <location>
        <begin position="39"/>
        <end position="51"/>
    </location>
</feature>
<feature type="region of interest" description="Disordered" evidence="1">
    <location>
        <begin position="27"/>
        <end position="51"/>
    </location>
</feature>
<protein>
    <submittedName>
        <fullName evidence="2">Uncharacterized protein</fullName>
    </submittedName>
</protein>
<evidence type="ECO:0000256" key="1">
    <source>
        <dbReference type="SAM" id="MobiDB-lite"/>
    </source>
</evidence>
<dbReference type="Proteomes" id="UP000807469">
    <property type="component" value="Unassembled WGS sequence"/>
</dbReference>
<gene>
    <name evidence="2" type="ORF">BDN70DRAFT_874480</name>
</gene>
<proteinExistence type="predicted"/>
<name>A0A9P6D4R6_9AGAR</name>
<evidence type="ECO:0000313" key="2">
    <source>
        <dbReference type="EMBL" id="KAF9482888.1"/>
    </source>
</evidence>
<dbReference type="EMBL" id="MU155160">
    <property type="protein sequence ID" value="KAF9482888.1"/>
    <property type="molecule type" value="Genomic_DNA"/>
</dbReference>
<sequence length="51" mass="5632">MCRELELGHDLCSAYSKQWCGGCTSEGADNNDADDNDRQQLSTMTMATDSR</sequence>
<dbReference type="AlphaFoldDB" id="A0A9P6D4R6"/>
<reference evidence="2" key="1">
    <citation type="submission" date="2020-11" db="EMBL/GenBank/DDBJ databases">
        <authorList>
            <consortium name="DOE Joint Genome Institute"/>
            <person name="Ahrendt S."/>
            <person name="Riley R."/>
            <person name="Andreopoulos W."/>
            <person name="Labutti K."/>
            <person name="Pangilinan J."/>
            <person name="Ruiz-Duenas F.J."/>
            <person name="Barrasa J.M."/>
            <person name="Sanchez-Garcia M."/>
            <person name="Camarero S."/>
            <person name="Miyauchi S."/>
            <person name="Serrano A."/>
            <person name="Linde D."/>
            <person name="Babiker R."/>
            <person name="Drula E."/>
            <person name="Ayuso-Fernandez I."/>
            <person name="Pacheco R."/>
            <person name="Padilla G."/>
            <person name="Ferreira P."/>
            <person name="Barriuso J."/>
            <person name="Kellner H."/>
            <person name="Castanera R."/>
            <person name="Alfaro M."/>
            <person name="Ramirez L."/>
            <person name="Pisabarro A.G."/>
            <person name="Kuo A."/>
            <person name="Tritt A."/>
            <person name="Lipzen A."/>
            <person name="He G."/>
            <person name="Yan M."/>
            <person name="Ng V."/>
            <person name="Cullen D."/>
            <person name="Martin F."/>
            <person name="Rosso M.-N."/>
            <person name="Henrissat B."/>
            <person name="Hibbett D."/>
            <person name="Martinez A.T."/>
            <person name="Grigoriev I.V."/>
        </authorList>
    </citation>
    <scope>NUCLEOTIDE SEQUENCE</scope>
    <source>
        <strain evidence="2">CIRM-BRFM 674</strain>
    </source>
</reference>
<keyword evidence="3" id="KW-1185">Reference proteome</keyword>
<evidence type="ECO:0000313" key="3">
    <source>
        <dbReference type="Proteomes" id="UP000807469"/>
    </source>
</evidence>
<organism evidence="2 3">
    <name type="scientific">Pholiota conissans</name>
    <dbReference type="NCBI Taxonomy" id="109636"/>
    <lineage>
        <taxon>Eukaryota</taxon>
        <taxon>Fungi</taxon>
        <taxon>Dikarya</taxon>
        <taxon>Basidiomycota</taxon>
        <taxon>Agaricomycotina</taxon>
        <taxon>Agaricomycetes</taxon>
        <taxon>Agaricomycetidae</taxon>
        <taxon>Agaricales</taxon>
        <taxon>Agaricineae</taxon>
        <taxon>Strophariaceae</taxon>
        <taxon>Pholiota</taxon>
    </lineage>
</organism>